<evidence type="ECO:0000259" key="4">
    <source>
        <dbReference type="Pfam" id="PF00171"/>
    </source>
</evidence>
<dbReference type="InterPro" id="IPR016161">
    <property type="entry name" value="Ald_DH/histidinol_DH"/>
</dbReference>
<dbReference type="VEuPathDB" id="FungiDB:FOZG_18207"/>
<organism evidence="5 6">
    <name type="scientific">Fusarium oxysporum</name>
    <name type="common">Fusarium vascular wilt</name>
    <dbReference type="NCBI Taxonomy" id="5507"/>
    <lineage>
        <taxon>Eukaryota</taxon>
        <taxon>Fungi</taxon>
        <taxon>Dikarya</taxon>
        <taxon>Ascomycota</taxon>
        <taxon>Pezizomycotina</taxon>
        <taxon>Sordariomycetes</taxon>
        <taxon>Hypocreomycetidae</taxon>
        <taxon>Hypocreales</taxon>
        <taxon>Nectriaceae</taxon>
        <taxon>Fusarium</taxon>
        <taxon>Fusarium oxysporum species complex</taxon>
    </lineage>
</organism>
<dbReference type="PANTHER" id="PTHR43353:SF7">
    <property type="entry name" value="SUCCINATE SEMIALDEHYDE DEHYDROGENASE (EUROFUNG)"/>
    <property type="match status" value="1"/>
</dbReference>
<dbReference type="FunFam" id="3.40.309.10:FF:000004">
    <property type="entry name" value="Succinate-semialdehyde dehydrogenase I"/>
    <property type="match status" value="1"/>
</dbReference>
<dbReference type="InterPro" id="IPR050740">
    <property type="entry name" value="Aldehyde_DH_Superfamily"/>
</dbReference>
<comment type="pathway">
    <text evidence="1">Amino-acid degradation; 4-aminobutanoate degradation.</text>
</comment>
<protein>
    <submittedName>
        <fullName evidence="5">Putative succinate-semialdehyde dehydrogenase [NADP(+)]</fullName>
    </submittedName>
</protein>
<keyword evidence="3" id="KW-0560">Oxidoreductase</keyword>
<dbReference type="Proteomes" id="UP000285084">
    <property type="component" value="Unassembled WGS sequence"/>
</dbReference>
<sequence>MGYLSPLEGFRMSFVTDTKNNKDPGTGKVWYHCNTSTAADVPAAVESSHAAFRQFGKTTPRQRADWLWKWHFAIQEAKEDLATILTHESGKPLAESRGEIDYALGFTRWFAGEAERVFGELSIPSAPNRRAIALKQPIGVAVALVPWNFPISMVLRKAAAALAAGCTIIVKPSPETPLTALALGKLALKAGFLAGVLNVLTPDNANTPDLTKALCEHPLVKKVTFTGSTPVGKLISLWCAPSLKKLTLELGGNCPFIVFEDADLDAVADQLMALKWRNAGQACISANRAIVQDSVYEKFAEIVLEKTKRLSMGCGSDPKTNFGPLTTPKGPQRASELVENAKAHGGRIVYGGQAPTNSEGYFFNPTIILDATKDMDIGQQESFCPVLGLFKFSKEEEALAFANSTSMGLASYVFTQDVDRLWRMFENLEAGMIGLNTGHHSAAELQFGGTKDSGYGKEGGKDVSVAEYLITKSGTFTLRL</sequence>
<dbReference type="Pfam" id="PF00171">
    <property type="entry name" value="Aldedh"/>
    <property type="match status" value="1"/>
</dbReference>
<comment type="similarity">
    <text evidence="2">Belongs to the aldehyde dehydrogenase family.</text>
</comment>
<dbReference type="InterPro" id="IPR015590">
    <property type="entry name" value="Aldehyde_DH_dom"/>
</dbReference>
<evidence type="ECO:0000256" key="3">
    <source>
        <dbReference type="ARBA" id="ARBA00023002"/>
    </source>
</evidence>
<dbReference type="VEuPathDB" id="FungiDB:FOMG_12834"/>
<dbReference type="FunFam" id="3.40.605.10:FF:000007">
    <property type="entry name" value="NAD/NADP-dependent betaine aldehyde dehydrogenase"/>
    <property type="match status" value="1"/>
</dbReference>
<dbReference type="GO" id="GO:0009450">
    <property type="term" value="P:gamma-aminobutyric acid catabolic process"/>
    <property type="evidence" value="ECO:0007669"/>
    <property type="project" value="TreeGrafter"/>
</dbReference>
<accession>A0A420MIS9</accession>
<gene>
    <name evidence="5" type="ORF">BFJ69_g14050</name>
</gene>
<evidence type="ECO:0000256" key="2">
    <source>
        <dbReference type="ARBA" id="ARBA00009986"/>
    </source>
</evidence>
<dbReference type="PANTHER" id="PTHR43353">
    <property type="entry name" value="SUCCINATE-SEMIALDEHYDE DEHYDROGENASE, MITOCHONDRIAL"/>
    <property type="match status" value="1"/>
</dbReference>
<dbReference type="VEuPathDB" id="FungiDB:HZS61_015506"/>
<dbReference type="CDD" id="cd07103">
    <property type="entry name" value="ALDH_F5_SSADH_GabD"/>
    <property type="match status" value="1"/>
</dbReference>
<name>A0A420MIS9_FUSOX</name>
<dbReference type="Gene3D" id="3.40.605.10">
    <property type="entry name" value="Aldehyde Dehydrogenase, Chain A, domain 1"/>
    <property type="match status" value="1"/>
</dbReference>
<dbReference type="VEuPathDB" id="FungiDB:FOIG_11330"/>
<dbReference type="Gene3D" id="3.40.309.10">
    <property type="entry name" value="Aldehyde Dehydrogenase, Chain A, domain 2"/>
    <property type="match status" value="1"/>
</dbReference>
<evidence type="ECO:0000256" key="1">
    <source>
        <dbReference type="ARBA" id="ARBA00005176"/>
    </source>
</evidence>
<proteinExistence type="inferred from homology"/>
<dbReference type="InterPro" id="IPR016163">
    <property type="entry name" value="Ald_DH_C"/>
</dbReference>
<feature type="domain" description="Aldehyde dehydrogenase" evidence="4">
    <location>
        <begin position="20"/>
        <end position="472"/>
    </location>
</feature>
<dbReference type="GO" id="GO:0005737">
    <property type="term" value="C:cytoplasm"/>
    <property type="evidence" value="ECO:0007669"/>
    <property type="project" value="TreeGrafter"/>
</dbReference>
<dbReference type="GO" id="GO:0004777">
    <property type="term" value="F:succinate-semialdehyde dehydrogenase (NAD+) activity"/>
    <property type="evidence" value="ECO:0007669"/>
    <property type="project" value="TreeGrafter"/>
</dbReference>
<evidence type="ECO:0000313" key="5">
    <source>
        <dbReference type="EMBL" id="RKK67956.1"/>
    </source>
</evidence>
<dbReference type="VEuPathDB" id="FungiDB:FOC4_g10006346"/>
<dbReference type="AlphaFoldDB" id="A0A420MIS9"/>
<dbReference type="InterPro" id="IPR016162">
    <property type="entry name" value="Ald_DH_N"/>
</dbReference>
<reference evidence="5 6" key="1">
    <citation type="journal article" date="2018" name="Sci. Rep.">
        <title>Characterisation of pathogen-specific regions and novel effector candidates in Fusarium oxysporum f. sp. cepae.</title>
        <authorList>
            <person name="Armitage A.D."/>
            <person name="Taylor A."/>
            <person name="Sobczyk M.K."/>
            <person name="Baxter L."/>
            <person name="Greenfield B.P."/>
            <person name="Bates H.J."/>
            <person name="Wilson F."/>
            <person name="Jackson A.C."/>
            <person name="Ott S."/>
            <person name="Harrison R.J."/>
            <person name="Clarkson J.P."/>
        </authorList>
    </citation>
    <scope>NUCLEOTIDE SEQUENCE [LARGE SCALE GENOMIC DNA]</scope>
    <source>
        <strain evidence="5 6">Fo_A13</strain>
    </source>
</reference>
<comment type="caution">
    <text evidence="5">The sequence shown here is derived from an EMBL/GenBank/DDBJ whole genome shotgun (WGS) entry which is preliminary data.</text>
</comment>
<dbReference type="EMBL" id="MRCX01000206">
    <property type="protein sequence ID" value="RKK67956.1"/>
    <property type="molecule type" value="Genomic_DNA"/>
</dbReference>
<evidence type="ECO:0000313" key="6">
    <source>
        <dbReference type="Proteomes" id="UP000285084"/>
    </source>
</evidence>
<dbReference type="SUPFAM" id="SSF53720">
    <property type="entry name" value="ALDH-like"/>
    <property type="match status" value="1"/>
</dbReference>
<dbReference type="VEuPathDB" id="FungiDB:FOXG_03411"/>